<keyword evidence="10" id="KW-1185">Reference proteome</keyword>
<organism evidence="9">
    <name type="scientific">Absidia glauca</name>
    <name type="common">Pin mould</name>
    <dbReference type="NCBI Taxonomy" id="4829"/>
    <lineage>
        <taxon>Eukaryota</taxon>
        <taxon>Fungi</taxon>
        <taxon>Fungi incertae sedis</taxon>
        <taxon>Mucoromycota</taxon>
        <taxon>Mucoromycotina</taxon>
        <taxon>Mucoromycetes</taxon>
        <taxon>Mucorales</taxon>
        <taxon>Cunninghamellaceae</taxon>
        <taxon>Absidia</taxon>
    </lineage>
</organism>
<evidence type="ECO:0000313" key="9">
    <source>
        <dbReference type="EMBL" id="SAL95666.1"/>
    </source>
</evidence>
<feature type="compositionally biased region" description="Pro residues" evidence="7">
    <location>
        <begin position="632"/>
        <end position="641"/>
    </location>
</feature>
<evidence type="ECO:0000313" key="10">
    <source>
        <dbReference type="Proteomes" id="UP000078561"/>
    </source>
</evidence>
<dbReference type="Proteomes" id="UP000078561">
    <property type="component" value="Unassembled WGS sequence"/>
</dbReference>
<dbReference type="SUPFAM" id="SSF57903">
    <property type="entry name" value="FYVE/PHD zinc finger"/>
    <property type="match status" value="1"/>
</dbReference>
<feature type="region of interest" description="Disordered" evidence="7">
    <location>
        <begin position="396"/>
        <end position="426"/>
    </location>
</feature>
<evidence type="ECO:0000256" key="1">
    <source>
        <dbReference type="ARBA" id="ARBA00004123"/>
    </source>
</evidence>
<proteinExistence type="predicted"/>
<dbReference type="GO" id="GO:0031213">
    <property type="term" value="C:RSF complex"/>
    <property type="evidence" value="ECO:0007669"/>
    <property type="project" value="InterPro"/>
</dbReference>
<feature type="region of interest" description="Disordered" evidence="7">
    <location>
        <begin position="152"/>
        <end position="202"/>
    </location>
</feature>
<protein>
    <recommendedName>
        <fullName evidence="8">Zinc finger PHD-type domain-containing protein</fullName>
    </recommendedName>
</protein>
<dbReference type="InterPro" id="IPR019786">
    <property type="entry name" value="Zinc_finger_PHD-type_CS"/>
</dbReference>
<keyword evidence="5" id="KW-0539">Nucleus</keyword>
<evidence type="ECO:0000256" key="4">
    <source>
        <dbReference type="ARBA" id="ARBA00022833"/>
    </source>
</evidence>
<feature type="compositionally biased region" description="Polar residues" evidence="7">
    <location>
        <begin position="654"/>
        <end position="663"/>
    </location>
</feature>
<dbReference type="PANTHER" id="PTHR14296">
    <property type="entry name" value="REMODELING AND SPACING FACTOR 1"/>
    <property type="match status" value="1"/>
</dbReference>
<dbReference type="PROSITE" id="PS01359">
    <property type="entry name" value="ZF_PHD_1"/>
    <property type="match status" value="1"/>
</dbReference>
<feature type="compositionally biased region" description="Basic residues" evidence="7">
    <location>
        <begin position="414"/>
        <end position="424"/>
    </location>
</feature>
<dbReference type="Pfam" id="PF15612">
    <property type="entry name" value="WHIM1"/>
    <property type="match status" value="1"/>
</dbReference>
<dbReference type="InterPro" id="IPR019787">
    <property type="entry name" value="Znf_PHD-finger"/>
</dbReference>
<dbReference type="InterPro" id="IPR011011">
    <property type="entry name" value="Znf_FYVE_PHD"/>
</dbReference>
<dbReference type="STRING" id="4829.A0A168KY52"/>
<feature type="region of interest" description="Disordered" evidence="7">
    <location>
        <begin position="350"/>
        <end position="378"/>
    </location>
</feature>
<dbReference type="GO" id="GO:0008270">
    <property type="term" value="F:zinc ion binding"/>
    <property type="evidence" value="ECO:0007669"/>
    <property type="project" value="UniProtKB-KW"/>
</dbReference>
<dbReference type="InParanoid" id="A0A168KY52"/>
<evidence type="ECO:0000256" key="7">
    <source>
        <dbReference type="SAM" id="MobiDB-lite"/>
    </source>
</evidence>
<dbReference type="InterPro" id="IPR028942">
    <property type="entry name" value="WHIM1_dom"/>
</dbReference>
<evidence type="ECO:0000256" key="5">
    <source>
        <dbReference type="ARBA" id="ARBA00023242"/>
    </source>
</evidence>
<keyword evidence="6" id="KW-0175">Coiled coil</keyword>
<evidence type="ECO:0000259" key="8">
    <source>
        <dbReference type="SMART" id="SM00249"/>
    </source>
</evidence>
<evidence type="ECO:0000256" key="6">
    <source>
        <dbReference type="SAM" id="Coils"/>
    </source>
</evidence>
<feature type="compositionally biased region" description="Polar residues" evidence="7">
    <location>
        <begin position="674"/>
        <end position="687"/>
    </location>
</feature>
<dbReference type="InterPro" id="IPR013083">
    <property type="entry name" value="Znf_RING/FYVE/PHD"/>
</dbReference>
<dbReference type="InterPro" id="IPR028938">
    <property type="entry name" value="Rsf1-like"/>
</dbReference>
<dbReference type="AlphaFoldDB" id="A0A168KY52"/>
<accession>A0A168KY52</accession>
<name>A0A168KY52_ABSGL</name>
<dbReference type="Pfam" id="PF00628">
    <property type="entry name" value="PHD"/>
    <property type="match status" value="1"/>
</dbReference>
<keyword evidence="3" id="KW-0863">Zinc-finger</keyword>
<dbReference type="Gene3D" id="3.30.40.10">
    <property type="entry name" value="Zinc/RING finger domain, C3HC4 (zinc finger)"/>
    <property type="match status" value="1"/>
</dbReference>
<dbReference type="PANTHER" id="PTHR14296:SF3">
    <property type="entry name" value="DIKAR, ISOFORM F"/>
    <property type="match status" value="1"/>
</dbReference>
<evidence type="ECO:0000256" key="2">
    <source>
        <dbReference type="ARBA" id="ARBA00022723"/>
    </source>
</evidence>
<feature type="compositionally biased region" description="Acidic residues" evidence="7">
    <location>
        <begin position="189"/>
        <end position="202"/>
    </location>
</feature>
<dbReference type="OrthoDB" id="303107at2759"/>
<reference evidence="9" key="1">
    <citation type="submission" date="2016-04" db="EMBL/GenBank/DDBJ databases">
        <authorList>
            <person name="Evans L.H."/>
            <person name="Alamgir A."/>
            <person name="Owens N."/>
            <person name="Weber N.D."/>
            <person name="Virtaneva K."/>
            <person name="Barbian K."/>
            <person name="Babar A."/>
            <person name="Rosenke K."/>
        </authorList>
    </citation>
    <scope>NUCLEOTIDE SEQUENCE [LARGE SCALE GENOMIC DNA]</scope>
    <source>
        <strain evidence="9">CBS 101.48</strain>
    </source>
</reference>
<dbReference type="GO" id="GO:0006355">
    <property type="term" value="P:regulation of DNA-templated transcription"/>
    <property type="evidence" value="ECO:0007669"/>
    <property type="project" value="InterPro"/>
</dbReference>
<keyword evidence="2" id="KW-0479">Metal-binding</keyword>
<sequence length="687" mass="78905">MAQENGMTLSALRSDPIFASLSQFFHTFQAAFRPWPNYAESHLSSAFLHPLASKVSTDEDYVFATEEWDRREPETDNPFRLDSSVAMATTPDSTGPVSSFFDLPMETRLTLLNALCEWQLDDPERLREHLDSEEDPTQWFWLFDDNRLYKESAKPRKKKPKKKSTPLRPSRRNARRGTRSVTEEKQQEAAEEEDDDDDDDEEWTPWKLVCMTVNEWQHFPTRYAKSNHPQNQAFHQILVDDVLPKVIPVIEEHEKNRKKQEALAYRKRSSRILVRDLEALEQQQQQEGMDAPFLSRSEKRRLERERLEKERQSKAREERLVERERRLEIKAQAEALAAEKTRIAREQRLARRHGSGLEGDNEAFSEGPWQQQGEEEKRSHEFKIVLKLGNAEEIGKKMHKKAKVASKNGDPPLGKRKRGRKPKYSKVDEEEENWTFNCSCGVFGKNIDDGTPMIACEKCNEWQHIDCLRRSGQIQPDLKTFEDYAFVCRRCKKREEKANAASLSKTVDEQWITSQIQRSMVPSSKSYTYTTTPLSIPPPPFLSSSGQPHLNHHHHLNLGIAPQQPLIQSSERQSAQQATSTATTTTTTTTTTVPPTLSLDSDGYHHAPTPLISSTQPNHHPPLQHRTLTPMPVQPSLPHHPPVAVNDPPHVNEVPNNNGNHSSHPFHPPGFIETAQQPPFTYNTHTQ</sequence>
<comment type="subcellular location">
    <subcellularLocation>
        <location evidence="1">Nucleus</location>
    </subcellularLocation>
</comment>
<feature type="coiled-coil region" evidence="6">
    <location>
        <begin position="299"/>
        <end position="327"/>
    </location>
</feature>
<keyword evidence="4" id="KW-0862">Zinc</keyword>
<feature type="compositionally biased region" description="Basic residues" evidence="7">
    <location>
        <begin position="155"/>
        <end position="178"/>
    </location>
</feature>
<gene>
    <name evidence="9" type="primary">ABSGL_01007.1 scaffold 1160</name>
</gene>
<feature type="domain" description="Zinc finger PHD-type" evidence="8">
    <location>
        <begin position="439"/>
        <end position="492"/>
    </location>
</feature>
<dbReference type="SMART" id="SM00249">
    <property type="entry name" value="PHD"/>
    <property type="match status" value="1"/>
</dbReference>
<feature type="compositionally biased region" description="Low complexity" evidence="7">
    <location>
        <begin position="573"/>
        <end position="592"/>
    </location>
</feature>
<evidence type="ECO:0000256" key="3">
    <source>
        <dbReference type="ARBA" id="ARBA00022771"/>
    </source>
</evidence>
<dbReference type="InterPro" id="IPR001965">
    <property type="entry name" value="Znf_PHD"/>
</dbReference>
<feature type="region of interest" description="Disordered" evidence="7">
    <location>
        <begin position="567"/>
        <end position="687"/>
    </location>
</feature>
<dbReference type="EMBL" id="LT550462">
    <property type="protein sequence ID" value="SAL95666.1"/>
    <property type="molecule type" value="Genomic_DNA"/>
</dbReference>